<evidence type="ECO:0008006" key="3">
    <source>
        <dbReference type="Google" id="ProtNLM"/>
    </source>
</evidence>
<gene>
    <name evidence="1" type="ORF">CJ030_MR3G014731</name>
</gene>
<name>A0A6A1VY24_9ROSI</name>
<evidence type="ECO:0000313" key="1">
    <source>
        <dbReference type="EMBL" id="KAB1217859.1"/>
    </source>
</evidence>
<dbReference type="OrthoDB" id="949973at2759"/>
<keyword evidence="2" id="KW-1185">Reference proteome</keyword>
<accession>A0A6A1VY24</accession>
<evidence type="ECO:0000313" key="2">
    <source>
        <dbReference type="Proteomes" id="UP000516437"/>
    </source>
</evidence>
<dbReference type="AlphaFoldDB" id="A0A6A1VY24"/>
<comment type="caution">
    <text evidence="1">The sequence shown here is derived from an EMBL/GenBank/DDBJ whole genome shotgun (WGS) entry which is preliminary data.</text>
</comment>
<sequence length="240" mass="26533">MAAGIKEIQHPSHKHKLILTCAQSPFDCCGSKEIGFGSCYQCRKNKCNFHLHEECACAETNSTSLRHRFFSGRDFTFEDCSPENPLAFCVACGTNVQGFRYQSANEKQLLVLHPRCIKLPENASSFPEVVNQLGESLVLHREAPSKCLKDSIVENWKKDYLQQQNNGKKDSSSNTASSLSMVIQHKALTRRNAGTEADFSAIAKLVLQFVVSALLGNFVPSGTVDLIVNFSNAMQFCGCC</sequence>
<dbReference type="PANTHER" id="PTHR46477:SF15">
    <property type="entry name" value="CYSTEINE_HISTIDINE-RICH C1 DOMAIN PROTEIN"/>
    <property type="match status" value="1"/>
</dbReference>
<protein>
    <recommendedName>
        <fullName evidence="3">DC1 domain-containing protein</fullName>
    </recommendedName>
</protein>
<organism evidence="1 2">
    <name type="scientific">Morella rubra</name>
    <name type="common">Chinese bayberry</name>
    <dbReference type="NCBI Taxonomy" id="262757"/>
    <lineage>
        <taxon>Eukaryota</taxon>
        <taxon>Viridiplantae</taxon>
        <taxon>Streptophyta</taxon>
        <taxon>Embryophyta</taxon>
        <taxon>Tracheophyta</taxon>
        <taxon>Spermatophyta</taxon>
        <taxon>Magnoliopsida</taxon>
        <taxon>eudicotyledons</taxon>
        <taxon>Gunneridae</taxon>
        <taxon>Pentapetalae</taxon>
        <taxon>rosids</taxon>
        <taxon>fabids</taxon>
        <taxon>Fagales</taxon>
        <taxon>Myricaceae</taxon>
        <taxon>Morella</taxon>
    </lineage>
</organism>
<dbReference type="InterPro" id="IPR046349">
    <property type="entry name" value="C1-like_sf"/>
</dbReference>
<dbReference type="Proteomes" id="UP000516437">
    <property type="component" value="Chromosome 3"/>
</dbReference>
<reference evidence="1 2" key="1">
    <citation type="journal article" date="2019" name="Plant Biotechnol. J.">
        <title>The red bayberry genome and genetic basis of sex determination.</title>
        <authorList>
            <person name="Jia H.M."/>
            <person name="Jia H.J."/>
            <person name="Cai Q.L."/>
            <person name="Wang Y."/>
            <person name="Zhao H.B."/>
            <person name="Yang W.F."/>
            <person name="Wang G.Y."/>
            <person name="Li Y.H."/>
            <person name="Zhan D.L."/>
            <person name="Shen Y.T."/>
            <person name="Niu Q.F."/>
            <person name="Chang L."/>
            <person name="Qiu J."/>
            <person name="Zhao L."/>
            <person name="Xie H.B."/>
            <person name="Fu W.Y."/>
            <person name="Jin J."/>
            <person name="Li X.W."/>
            <person name="Jiao Y."/>
            <person name="Zhou C.C."/>
            <person name="Tu T."/>
            <person name="Chai C.Y."/>
            <person name="Gao J.L."/>
            <person name="Fan L.J."/>
            <person name="van de Weg E."/>
            <person name="Wang J.Y."/>
            <person name="Gao Z.S."/>
        </authorList>
    </citation>
    <scope>NUCLEOTIDE SEQUENCE [LARGE SCALE GENOMIC DNA]</scope>
    <source>
        <tissue evidence="1">Leaves</tissue>
    </source>
</reference>
<dbReference type="EMBL" id="RXIC02000021">
    <property type="protein sequence ID" value="KAB1217859.1"/>
    <property type="molecule type" value="Genomic_DNA"/>
</dbReference>
<dbReference type="PANTHER" id="PTHR46477">
    <property type="entry name" value="CYSTEINE/HISTIDINE-RICH C1 DOMAIN FAMILY PROTEIN"/>
    <property type="match status" value="1"/>
</dbReference>
<proteinExistence type="predicted"/>
<dbReference type="SUPFAM" id="SSF57889">
    <property type="entry name" value="Cysteine-rich domain"/>
    <property type="match status" value="1"/>
</dbReference>